<comment type="caution">
    <text evidence="1">The sequence shown here is derived from an EMBL/GenBank/DDBJ whole genome shotgun (WGS) entry which is preliminary data.</text>
</comment>
<proteinExistence type="predicted"/>
<gene>
    <name evidence="1" type="ORF">AVEN_128270_1</name>
</gene>
<evidence type="ECO:0000313" key="1">
    <source>
        <dbReference type="EMBL" id="GBM44409.1"/>
    </source>
</evidence>
<evidence type="ECO:0000313" key="2">
    <source>
        <dbReference type="Proteomes" id="UP000499080"/>
    </source>
</evidence>
<accession>A0A4Y2FVL3</accession>
<reference evidence="1 2" key="1">
    <citation type="journal article" date="2019" name="Sci. Rep.">
        <title>Orb-weaving spider Araneus ventricosus genome elucidates the spidroin gene catalogue.</title>
        <authorList>
            <person name="Kono N."/>
            <person name="Nakamura H."/>
            <person name="Ohtoshi R."/>
            <person name="Moran D.A.P."/>
            <person name="Shinohara A."/>
            <person name="Yoshida Y."/>
            <person name="Fujiwara M."/>
            <person name="Mori M."/>
            <person name="Tomita M."/>
            <person name="Arakawa K."/>
        </authorList>
    </citation>
    <scope>NUCLEOTIDE SEQUENCE [LARGE SCALE GENOMIC DNA]</scope>
</reference>
<dbReference type="AlphaFoldDB" id="A0A4Y2FVL3"/>
<name>A0A4Y2FVL3_ARAVE</name>
<sequence length="111" mass="12486">MVGLSSLISSHSPNCFLPLSEQQPAEIRPTSIEVAWPLTAGLGVRVLNHFPMPMTIPNVVSHFIGFSHHTTLTGCLTMIDLMRNQQMAKGDCWNLVSNFRFYMLIICHMTR</sequence>
<dbReference type="EMBL" id="BGPR01001064">
    <property type="protein sequence ID" value="GBM44409.1"/>
    <property type="molecule type" value="Genomic_DNA"/>
</dbReference>
<protein>
    <submittedName>
        <fullName evidence="1">Uncharacterized protein</fullName>
    </submittedName>
</protein>
<keyword evidence="2" id="KW-1185">Reference proteome</keyword>
<dbReference type="Proteomes" id="UP000499080">
    <property type="component" value="Unassembled WGS sequence"/>
</dbReference>
<organism evidence="1 2">
    <name type="scientific">Araneus ventricosus</name>
    <name type="common">Orbweaver spider</name>
    <name type="synonym">Epeira ventricosa</name>
    <dbReference type="NCBI Taxonomy" id="182803"/>
    <lineage>
        <taxon>Eukaryota</taxon>
        <taxon>Metazoa</taxon>
        <taxon>Ecdysozoa</taxon>
        <taxon>Arthropoda</taxon>
        <taxon>Chelicerata</taxon>
        <taxon>Arachnida</taxon>
        <taxon>Araneae</taxon>
        <taxon>Araneomorphae</taxon>
        <taxon>Entelegynae</taxon>
        <taxon>Araneoidea</taxon>
        <taxon>Araneidae</taxon>
        <taxon>Araneus</taxon>
    </lineage>
</organism>